<evidence type="ECO:0000313" key="3">
    <source>
        <dbReference type="EMBL" id="NIY74010.1"/>
    </source>
</evidence>
<evidence type="ECO:0000259" key="1">
    <source>
        <dbReference type="Pfam" id="PF00534"/>
    </source>
</evidence>
<proteinExistence type="predicted"/>
<dbReference type="RefSeq" id="WP_167639395.1">
    <property type="nucleotide sequence ID" value="NZ_JAATOP010000019.1"/>
</dbReference>
<dbReference type="CDD" id="cd03811">
    <property type="entry name" value="GT4_GT28_WabH-like"/>
    <property type="match status" value="1"/>
</dbReference>
<dbReference type="InterPro" id="IPR028098">
    <property type="entry name" value="Glyco_trans_4-like_N"/>
</dbReference>
<protein>
    <submittedName>
        <fullName evidence="3">Glycosyltransferase</fullName>
    </submittedName>
</protein>
<dbReference type="PANTHER" id="PTHR12526">
    <property type="entry name" value="GLYCOSYLTRANSFERASE"/>
    <property type="match status" value="1"/>
</dbReference>
<dbReference type="Pfam" id="PF00534">
    <property type="entry name" value="Glycos_transf_1"/>
    <property type="match status" value="1"/>
</dbReference>
<dbReference type="InterPro" id="IPR001296">
    <property type="entry name" value="Glyco_trans_1"/>
</dbReference>
<keyword evidence="4" id="KW-1185">Reference proteome</keyword>
<dbReference type="SUPFAM" id="SSF53756">
    <property type="entry name" value="UDP-Glycosyltransferase/glycogen phosphorylase"/>
    <property type="match status" value="1"/>
</dbReference>
<sequence length="368" mass="41460">MLEPENHIALAFANFGTGGAQRAMTYLANELVRKGWSVQVLVFREDPKIYDITRHKNLQIIELGSSLHEQIVSLNRWQKQNSDIPILATQENVIRVFLLAGKIFLRNTIVIREANRIGATRPSGKSWLWAPFMKFLYTRANGFISLSSAVQEDLRKFTDYRDVSIPLIKNAIDVDTVELKGQEELDHEWFSCETDVPVVIGVGRLVMQKDFANLVSAVALARKTRRIRLLLLGTGQLREQLLSLGNKLNFGDDFQIMEFQSNPYKYMKRSDVYVLSSKWEGSPNTLLEAMALGMKIVACDCPSGPRELITNHKIGKLVDVGDAEQLAIAILQSIAAVHDPEYIIEYTKAKHDIAPWAEQYIAAIGCAK</sequence>
<evidence type="ECO:0000313" key="4">
    <source>
        <dbReference type="Proteomes" id="UP000709466"/>
    </source>
</evidence>
<dbReference type="EMBL" id="JAATOP010000019">
    <property type="protein sequence ID" value="NIY74010.1"/>
    <property type="molecule type" value="Genomic_DNA"/>
</dbReference>
<organism evidence="3 4">
    <name type="scientific">Marivivens donghaensis</name>
    <dbReference type="NCBI Taxonomy" id="1699413"/>
    <lineage>
        <taxon>Bacteria</taxon>
        <taxon>Pseudomonadati</taxon>
        <taxon>Pseudomonadota</taxon>
        <taxon>Alphaproteobacteria</taxon>
        <taxon>Rhodobacterales</taxon>
        <taxon>Paracoccaceae</taxon>
        <taxon>Marivivens group</taxon>
        <taxon>Marivivens</taxon>
    </lineage>
</organism>
<feature type="domain" description="Glycosyltransferase subfamily 4-like N-terminal" evidence="2">
    <location>
        <begin position="18"/>
        <end position="175"/>
    </location>
</feature>
<reference evidence="3 4" key="1">
    <citation type="submission" date="2020-03" db="EMBL/GenBank/DDBJ databases">
        <title>Bacterial isolates of synthetic phycosphere.</title>
        <authorList>
            <person name="Fu H."/>
            <person name="Moran M.A."/>
        </authorList>
    </citation>
    <scope>NUCLEOTIDE SEQUENCE [LARGE SCALE GENOMIC DNA]</scope>
    <source>
        <strain evidence="3 4">HF1</strain>
    </source>
</reference>
<evidence type="ECO:0000259" key="2">
    <source>
        <dbReference type="Pfam" id="PF13439"/>
    </source>
</evidence>
<feature type="domain" description="Glycosyl transferase family 1" evidence="1">
    <location>
        <begin position="194"/>
        <end position="348"/>
    </location>
</feature>
<dbReference type="Gene3D" id="3.40.50.2000">
    <property type="entry name" value="Glycogen Phosphorylase B"/>
    <property type="match status" value="2"/>
</dbReference>
<accession>A0ABX0W1Y4</accession>
<dbReference type="Pfam" id="PF13439">
    <property type="entry name" value="Glyco_transf_4"/>
    <property type="match status" value="1"/>
</dbReference>
<gene>
    <name evidence="3" type="ORF">HCZ30_16415</name>
</gene>
<comment type="caution">
    <text evidence="3">The sequence shown here is derived from an EMBL/GenBank/DDBJ whole genome shotgun (WGS) entry which is preliminary data.</text>
</comment>
<dbReference type="PANTHER" id="PTHR12526:SF630">
    <property type="entry name" value="GLYCOSYLTRANSFERASE"/>
    <property type="match status" value="1"/>
</dbReference>
<dbReference type="Proteomes" id="UP000709466">
    <property type="component" value="Unassembled WGS sequence"/>
</dbReference>
<name>A0ABX0W1Y4_9RHOB</name>